<evidence type="ECO:0000256" key="1">
    <source>
        <dbReference type="ARBA" id="ARBA00002274"/>
    </source>
</evidence>
<evidence type="ECO:0000256" key="2">
    <source>
        <dbReference type="ARBA" id="ARBA00004870"/>
    </source>
</evidence>
<evidence type="ECO:0000256" key="7">
    <source>
        <dbReference type="ARBA" id="ARBA00022679"/>
    </source>
</evidence>
<protein>
    <recommendedName>
        <fullName evidence="4 13">Tetraacyldisaccharide 4'-kinase</fullName>
        <ecNumber evidence="3 13">2.7.1.130</ecNumber>
    </recommendedName>
    <alternativeName>
        <fullName evidence="12 13">Lipid A 4'-kinase</fullName>
    </alternativeName>
</protein>
<evidence type="ECO:0000313" key="16">
    <source>
        <dbReference type="EMBL" id="TWI52030.1"/>
    </source>
</evidence>
<evidence type="ECO:0000256" key="14">
    <source>
        <dbReference type="SAM" id="Phobius"/>
    </source>
</evidence>
<evidence type="ECO:0000256" key="4">
    <source>
        <dbReference type="ARBA" id="ARBA00016436"/>
    </source>
</evidence>
<evidence type="ECO:0000256" key="8">
    <source>
        <dbReference type="ARBA" id="ARBA00022741"/>
    </source>
</evidence>
<dbReference type="EC" id="2.7.1.130" evidence="3 13"/>
<name>A0A562Q777_9FLAO</name>
<evidence type="ECO:0000256" key="12">
    <source>
        <dbReference type="ARBA" id="ARBA00029757"/>
    </source>
</evidence>
<organism evidence="16 18">
    <name type="scientific">Flavobacterium glaciei</name>
    <dbReference type="NCBI Taxonomy" id="386300"/>
    <lineage>
        <taxon>Bacteria</taxon>
        <taxon>Pseudomonadati</taxon>
        <taxon>Bacteroidota</taxon>
        <taxon>Flavobacteriia</taxon>
        <taxon>Flavobacteriales</taxon>
        <taxon>Flavobacteriaceae</taxon>
        <taxon>Flavobacterium</taxon>
    </lineage>
</organism>
<feature type="binding site" evidence="13">
    <location>
        <begin position="65"/>
        <end position="72"/>
    </location>
    <ligand>
        <name>ATP</name>
        <dbReference type="ChEBI" id="CHEBI:30616"/>
    </ligand>
</feature>
<dbReference type="Proteomes" id="UP000321392">
    <property type="component" value="Unassembled WGS sequence"/>
</dbReference>
<dbReference type="UniPathway" id="UPA00359">
    <property type="reaction ID" value="UER00482"/>
</dbReference>
<sequence>MKSVLDFYFKDNLFYFRKMNLLRKLLFPFAILYGLITSIRNFLYDKGVFKSYPFSLPIIAVGNLSVGGTGKTPQIEYLIRLLSNKYKIATLSRGYKRQSKGFILAEAGTNAKNIGDEPFQFFQKYPSIRVAVDADRKNGIEQLLSLHEKPDVILLDDAFQHRKVKAGFYILLTSYGDLYSDDFILPTGNLRENRNGAERANVIIVTKCPFNLSLDEQNKIKNRLKVGAHQELYFTFIAYDEFVYGENRKINVKEFQVAAKVLVAGIAKPEPFFTYLQNTNDVCLSFSDHHNFTEKDISEIKNLAQNNIIITTEKDYVRLKGSLPDEQLFYLPIQSSFVSGSENFDKTIIDYVGKSTRNGKSD</sequence>
<dbReference type="GO" id="GO:0005886">
    <property type="term" value="C:plasma membrane"/>
    <property type="evidence" value="ECO:0007669"/>
    <property type="project" value="TreeGrafter"/>
</dbReference>
<keyword evidence="6 13" id="KW-0441">Lipid A biosynthesis</keyword>
<dbReference type="InterPro" id="IPR027417">
    <property type="entry name" value="P-loop_NTPase"/>
</dbReference>
<reference evidence="16 18" key="1">
    <citation type="journal article" date="2015" name="Stand. Genomic Sci.">
        <title>Genomic Encyclopedia of Bacterial and Archaeal Type Strains, Phase III: the genomes of soil and plant-associated and newly described type strains.</title>
        <authorList>
            <person name="Whitman W.B."/>
            <person name="Woyke T."/>
            <person name="Klenk H.P."/>
            <person name="Zhou Y."/>
            <person name="Lilburn T.G."/>
            <person name="Beck B.J."/>
            <person name="De Vos P."/>
            <person name="Vandamme P."/>
            <person name="Eisen J.A."/>
            <person name="Garrity G."/>
            <person name="Hugenholtz P."/>
            <person name="Kyrpides N.C."/>
        </authorList>
    </citation>
    <scope>NUCLEOTIDE SEQUENCE [LARGE SCALE GENOMIC DNA]</scope>
    <source>
        <strain evidence="16 18">CGMCC 1.5380</strain>
    </source>
</reference>
<comment type="pathway">
    <text evidence="2 13">Glycolipid biosynthesis; lipid IV(A) biosynthesis; lipid IV(A) from (3R)-3-hydroxytetradecanoyl-[acyl-carrier-protein] and UDP-N-acetyl-alpha-D-glucosamine: step 6/6.</text>
</comment>
<dbReference type="GO" id="GO:0009029">
    <property type="term" value="F:lipid-A 4'-kinase activity"/>
    <property type="evidence" value="ECO:0007669"/>
    <property type="project" value="UniProtKB-UniRule"/>
</dbReference>
<evidence type="ECO:0000256" key="13">
    <source>
        <dbReference type="HAMAP-Rule" id="MF_00409"/>
    </source>
</evidence>
<reference evidence="16" key="3">
    <citation type="submission" date="2019-07" db="EMBL/GenBank/DDBJ databases">
        <authorList>
            <person name="Whitman W."/>
            <person name="Huntemann M."/>
            <person name="Clum A."/>
            <person name="Pillay M."/>
            <person name="Palaniappan K."/>
            <person name="Varghese N."/>
            <person name="Mikhailova N."/>
            <person name="Stamatis D."/>
            <person name="Reddy T."/>
            <person name="Daum C."/>
            <person name="Shapiro N."/>
            <person name="Ivanova N."/>
            <person name="Kyrpides N."/>
            <person name="Woyke T."/>
        </authorList>
    </citation>
    <scope>NUCLEOTIDE SEQUENCE</scope>
    <source>
        <strain evidence="16">CGMCC 1.5380</strain>
    </source>
</reference>
<keyword evidence="8 13" id="KW-0547">Nucleotide-binding</keyword>
<keyword evidence="10 13" id="KW-0067">ATP-binding</keyword>
<comment type="caution">
    <text evidence="16">The sequence shown here is derived from an EMBL/GenBank/DDBJ whole genome shotgun (WGS) entry which is preliminary data.</text>
</comment>
<dbReference type="Proteomes" id="UP000254518">
    <property type="component" value="Unassembled WGS sequence"/>
</dbReference>
<evidence type="ECO:0000256" key="9">
    <source>
        <dbReference type="ARBA" id="ARBA00022777"/>
    </source>
</evidence>
<evidence type="ECO:0000256" key="10">
    <source>
        <dbReference type="ARBA" id="ARBA00022840"/>
    </source>
</evidence>
<keyword evidence="7 13" id="KW-0808">Transferase</keyword>
<comment type="catalytic activity">
    <reaction evidence="13">
        <text>a lipid A disaccharide + ATP = a lipid IVA + ADP + H(+)</text>
        <dbReference type="Rhea" id="RHEA:67840"/>
        <dbReference type="ChEBI" id="CHEBI:15378"/>
        <dbReference type="ChEBI" id="CHEBI:30616"/>
        <dbReference type="ChEBI" id="CHEBI:176343"/>
        <dbReference type="ChEBI" id="CHEBI:176425"/>
        <dbReference type="ChEBI" id="CHEBI:456216"/>
        <dbReference type="EC" id="2.7.1.130"/>
    </reaction>
</comment>
<dbReference type="PANTHER" id="PTHR42724:SF1">
    <property type="entry name" value="TETRAACYLDISACCHARIDE 4'-KINASE, MITOCHONDRIAL-RELATED"/>
    <property type="match status" value="1"/>
</dbReference>
<keyword evidence="11 13" id="KW-0443">Lipid metabolism</keyword>
<dbReference type="AlphaFoldDB" id="A0A562Q777"/>
<keyword evidence="17" id="KW-1185">Reference proteome</keyword>
<accession>A0A562Q777</accession>
<dbReference type="NCBIfam" id="TIGR00682">
    <property type="entry name" value="lpxK"/>
    <property type="match status" value="1"/>
</dbReference>
<dbReference type="EMBL" id="VLKX01000001">
    <property type="protein sequence ID" value="TWI52030.1"/>
    <property type="molecule type" value="Genomic_DNA"/>
</dbReference>
<keyword evidence="14" id="KW-1133">Transmembrane helix</keyword>
<evidence type="ECO:0000256" key="3">
    <source>
        <dbReference type="ARBA" id="ARBA00012071"/>
    </source>
</evidence>
<dbReference type="SUPFAM" id="SSF52540">
    <property type="entry name" value="P-loop containing nucleoside triphosphate hydrolases"/>
    <property type="match status" value="1"/>
</dbReference>
<gene>
    <name evidence="13" type="primary">lpxK</name>
    <name evidence="15" type="ORF">DFR66_101169</name>
    <name evidence="16" type="ORF">IQ02_00167</name>
</gene>
<dbReference type="PANTHER" id="PTHR42724">
    <property type="entry name" value="TETRAACYLDISACCHARIDE 4'-KINASE"/>
    <property type="match status" value="1"/>
</dbReference>
<dbReference type="InterPro" id="IPR003758">
    <property type="entry name" value="LpxK"/>
</dbReference>
<keyword evidence="9 13" id="KW-0418">Kinase</keyword>
<dbReference type="Pfam" id="PF02606">
    <property type="entry name" value="LpxK"/>
    <property type="match status" value="1"/>
</dbReference>
<keyword evidence="5 13" id="KW-0444">Lipid biosynthesis</keyword>
<comment type="function">
    <text evidence="1 13">Transfers the gamma-phosphate of ATP to the 4'-position of a tetraacyldisaccharide 1-phosphate intermediate (termed DS-1-P) to form tetraacyldisaccharide 1,4'-bis-phosphate (lipid IVA).</text>
</comment>
<evidence type="ECO:0000313" key="17">
    <source>
        <dbReference type="Proteomes" id="UP000254518"/>
    </source>
</evidence>
<evidence type="ECO:0000313" key="18">
    <source>
        <dbReference type="Proteomes" id="UP000321392"/>
    </source>
</evidence>
<dbReference type="GO" id="GO:0005524">
    <property type="term" value="F:ATP binding"/>
    <property type="evidence" value="ECO:0007669"/>
    <property type="project" value="UniProtKB-UniRule"/>
</dbReference>
<keyword evidence="14" id="KW-0812">Transmembrane</keyword>
<feature type="transmembrane region" description="Helical" evidence="14">
    <location>
        <begin position="21"/>
        <end position="43"/>
    </location>
</feature>
<evidence type="ECO:0000256" key="11">
    <source>
        <dbReference type="ARBA" id="ARBA00023098"/>
    </source>
</evidence>
<dbReference type="HAMAP" id="MF_00409">
    <property type="entry name" value="LpxK"/>
    <property type="match status" value="1"/>
</dbReference>
<reference evidence="15 17" key="2">
    <citation type="submission" date="2018-07" db="EMBL/GenBank/DDBJ databases">
        <title>Genomic Encyclopedia of Type Strains, Phase IV (KMG-IV): sequencing the most valuable type-strain genomes for metagenomic binning, comparative biology and taxonomic classification.</title>
        <authorList>
            <person name="Goeker M."/>
        </authorList>
    </citation>
    <scope>NUCLEOTIDE SEQUENCE [LARGE SCALE GENOMIC DNA]</scope>
    <source>
        <strain evidence="15 17">DSM 19728</strain>
    </source>
</reference>
<proteinExistence type="inferred from homology"/>
<keyword evidence="14" id="KW-0472">Membrane</keyword>
<evidence type="ECO:0000256" key="6">
    <source>
        <dbReference type="ARBA" id="ARBA00022556"/>
    </source>
</evidence>
<evidence type="ECO:0000313" key="15">
    <source>
        <dbReference type="EMBL" id="RDI58243.1"/>
    </source>
</evidence>
<dbReference type="EMBL" id="QQBA01000001">
    <property type="protein sequence ID" value="RDI58243.1"/>
    <property type="molecule type" value="Genomic_DNA"/>
</dbReference>
<evidence type="ECO:0000256" key="5">
    <source>
        <dbReference type="ARBA" id="ARBA00022516"/>
    </source>
</evidence>
<dbReference type="GO" id="GO:0009245">
    <property type="term" value="P:lipid A biosynthetic process"/>
    <property type="evidence" value="ECO:0007669"/>
    <property type="project" value="UniProtKB-UniRule"/>
</dbReference>
<comment type="similarity">
    <text evidence="13">Belongs to the LpxK family.</text>
</comment>